<dbReference type="RefSeq" id="WP_165046483.1">
    <property type="nucleotide sequence ID" value="NZ_JAALFE010000001.1"/>
</dbReference>
<reference evidence="1 2" key="1">
    <citation type="submission" date="2020-02" db="EMBL/GenBank/DDBJ databases">
        <title>Rhodobacter translucens sp. nov., a novel bacterium isolated from activated sludge.</title>
        <authorList>
            <person name="Liu J."/>
        </authorList>
    </citation>
    <scope>NUCLEOTIDE SEQUENCE [LARGE SCALE GENOMIC DNA]</scope>
    <source>
        <strain evidence="1 2">HX-7-19</strain>
    </source>
</reference>
<dbReference type="PROSITE" id="PS51257">
    <property type="entry name" value="PROKAR_LIPOPROTEIN"/>
    <property type="match status" value="1"/>
</dbReference>
<protein>
    <submittedName>
        <fullName evidence="1">Uncharacterized protein</fullName>
    </submittedName>
</protein>
<evidence type="ECO:0000313" key="2">
    <source>
        <dbReference type="Proteomes" id="UP000474758"/>
    </source>
</evidence>
<gene>
    <name evidence="1" type="ORF">G5V65_00605</name>
</gene>
<name>A0A6M1TMX5_9RHOB</name>
<dbReference type="EMBL" id="JAALFE010000001">
    <property type="protein sequence ID" value="NGQ89377.1"/>
    <property type="molecule type" value="Genomic_DNA"/>
</dbReference>
<keyword evidence="2" id="KW-1185">Reference proteome</keyword>
<dbReference type="Proteomes" id="UP000474758">
    <property type="component" value="Unassembled WGS sequence"/>
</dbReference>
<dbReference type="AlphaFoldDB" id="A0A6M1TMX5"/>
<organism evidence="1 2">
    <name type="scientific">Paragemmobacter kunshanensis</name>
    <dbReference type="NCBI Taxonomy" id="2583234"/>
    <lineage>
        <taxon>Bacteria</taxon>
        <taxon>Pseudomonadati</taxon>
        <taxon>Pseudomonadota</taxon>
        <taxon>Alphaproteobacteria</taxon>
        <taxon>Rhodobacterales</taxon>
        <taxon>Paracoccaceae</taxon>
        <taxon>Paragemmobacter</taxon>
    </lineage>
</organism>
<proteinExistence type="predicted"/>
<comment type="caution">
    <text evidence="1">The sequence shown here is derived from an EMBL/GenBank/DDBJ whole genome shotgun (WGS) entry which is preliminary data.</text>
</comment>
<sequence>MIPLRPRLLLPCLLTLAACGETRLPVLAIPLSDDASFGTDLNQRHPVLGVTITDPLHRMNR</sequence>
<evidence type="ECO:0000313" key="1">
    <source>
        <dbReference type="EMBL" id="NGQ89377.1"/>
    </source>
</evidence>
<accession>A0A6M1TMX5</accession>